<feature type="transmembrane region" description="Helical" evidence="1">
    <location>
        <begin position="94"/>
        <end position="111"/>
    </location>
</feature>
<feature type="transmembrane region" description="Helical" evidence="1">
    <location>
        <begin position="118"/>
        <end position="140"/>
    </location>
</feature>
<keyword evidence="3" id="KW-0378">Hydrolase</keyword>
<keyword evidence="4" id="KW-1185">Reference proteome</keyword>
<dbReference type="EMBL" id="JARRAG010000002">
    <property type="protein sequence ID" value="MDG3006599.1"/>
    <property type="molecule type" value="Genomic_DNA"/>
</dbReference>
<organism evidence="3 4">
    <name type="scientific">Paludisphaera mucosa</name>
    <dbReference type="NCBI Taxonomy" id="3030827"/>
    <lineage>
        <taxon>Bacteria</taxon>
        <taxon>Pseudomonadati</taxon>
        <taxon>Planctomycetota</taxon>
        <taxon>Planctomycetia</taxon>
        <taxon>Isosphaerales</taxon>
        <taxon>Isosphaeraceae</taxon>
        <taxon>Paludisphaera</taxon>
    </lineage>
</organism>
<keyword evidence="3" id="KW-0645">Protease</keyword>
<name>A0ABT6FGG4_9BACT</name>
<feature type="domain" description="CAAX prenyl protease 2/Lysostaphin resistance protein A-like" evidence="2">
    <location>
        <begin position="172"/>
        <end position="272"/>
    </location>
</feature>
<feature type="transmembrane region" description="Helical" evidence="1">
    <location>
        <begin position="235"/>
        <end position="257"/>
    </location>
</feature>
<dbReference type="Pfam" id="PF02517">
    <property type="entry name" value="Rce1-like"/>
    <property type="match status" value="1"/>
</dbReference>
<gene>
    <name evidence="3" type="ORF">PZE19_22740</name>
</gene>
<evidence type="ECO:0000259" key="2">
    <source>
        <dbReference type="Pfam" id="PF02517"/>
    </source>
</evidence>
<dbReference type="InterPro" id="IPR003675">
    <property type="entry name" value="Rce1/LyrA-like_dom"/>
</dbReference>
<sequence>MKSARDRSDLQRIEKAGSRQRGLRRLVFVEPIDPPPSYWATTRKPLPSLVLVAPIVLAYEFGVVWLGGGSAQALRTGADAWIRQSLATVGLTDHWLLPLSLFLVLLGWQALQPKGWKFSPVVVAGMVIESLVLAVALVGVSRLVDLGFDLMERTPPPAALLQVAPGSAEAAAAQLVGYLGAGVYEEALFRLLLVPAIFYALRLLQTPQVLASALAVSGSALLFSLAHHAGNPGEAFTWFAFIFRWMAGVFFAWVFILRGFGIAVGAHTAYDVLVGWVGWNG</sequence>
<dbReference type="Proteomes" id="UP001216907">
    <property type="component" value="Unassembled WGS sequence"/>
</dbReference>
<protein>
    <submittedName>
        <fullName evidence="3">CPBP family intramembrane metalloprotease</fullName>
        <ecNumber evidence="3">3.4.-.-</ecNumber>
    </submittedName>
</protein>
<feature type="transmembrane region" description="Helical" evidence="1">
    <location>
        <begin position="187"/>
        <end position="204"/>
    </location>
</feature>
<feature type="transmembrane region" description="Helical" evidence="1">
    <location>
        <begin position="209"/>
        <end position="229"/>
    </location>
</feature>
<proteinExistence type="predicted"/>
<keyword evidence="3" id="KW-0482">Metalloprotease</keyword>
<reference evidence="3 4" key="1">
    <citation type="submission" date="2023-03" db="EMBL/GenBank/DDBJ databases">
        <title>Paludisphaera mucosa sp. nov. a novel planctomycete from northern fen.</title>
        <authorList>
            <person name="Ivanova A."/>
        </authorList>
    </citation>
    <scope>NUCLEOTIDE SEQUENCE [LARGE SCALE GENOMIC DNA]</scope>
    <source>
        <strain evidence="3 4">Pla2</strain>
    </source>
</reference>
<evidence type="ECO:0000313" key="4">
    <source>
        <dbReference type="Proteomes" id="UP001216907"/>
    </source>
</evidence>
<evidence type="ECO:0000313" key="3">
    <source>
        <dbReference type="EMBL" id="MDG3006599.1"/>
    </source>
</evidence>
<dbReference type="RefSeq" id="WP_277862895.1">
    <property type="nucleotide sequence ID" value="NZ_JARRAG010000002.1"/>
</dbReference>
<keyword evidence="1" id="KW-1133">Transmembrane helix</keyword>
<feature type="transmembrane region" description="Helical" evidence="1">
    <location>
        <begin position="49"/>
        <end position="74"/>
    </location>
</feature>
<keyword evidence="1" id="KW-0472">Membrane</keyword>
<keyword evidence="1" id="KW-0812">Transmembrane</keyword>
<dbReference type="GO" id="GO:0008237">
    <property type="term" value="F:metallopeptidase activity"/>
    <property type="evidence" value="ECO:0007669"/>
    <property type="project" value="UniProtKB-KW"/>
</dbReference>
<dbReference type="EC" id="3.4.-.-" evidence="3"/>
<comment type="caution">
    <text evidence="3">The sequence shown here is derived from an EMBL/GenBank/DDBJ whole genome shotgun (WGS) entry which is preliminary data.</text>
</comment>
<evidence type="ECO:0000256" key="1">
    <source>
        <dbReference type="SAM" id="Phobius"/>
    </source>
</evidence>
<accession>A0ABT6FGG4</accession>